<evidence type="ECO:0000313" key="3">
    <source>
        <dbReference type="Proteomes" id="UP001651880"/>
    </source>
</evidence>
<proteinExistence type="predicted"/>
<comment type="caution">
    <text evidence="2">The sequence shown here is derived from an EMBL/GenBank/DDBJ whole genome shotgun (WGS) entry which is preliminary data.</text>
</comment>
<dbReference type="SUPFAM" id="SSF51182">
    <property type="entry name" value="RmlC-like cupins"/>
    <property type="match status" value="1"/>
</dbReference>
<dbReference type="Proteomes" id="UP001651880">
    <property type="component" value="Unassembled WGS sequence"/>
</dbReference>
<gene>
    <name evidence="2" type="ORF">LJD61_12365</name>
</gene>
<accession>A0ABT1NGH6</accession>
<dbReference type="InterPro" id="IPR011051">
    <property type="entry name" value="RmlC_Cupin_sf"/>
</dbReference>
<dbReference type="InterPro" id="IPR013096">
    <property type="entry name" value="Cupin_2"/>
</dbReference>
<dbReference type="Pfam" id="PF07883">
    <property type="entry name" value="Cupin_2"/>
    <property type="match status" value="1"/>
</dbReference>
<dbReference type="Gene3D" id="2.60.120.10">
    <property type="entry name" value="Jelly Rolls"/>
    <property type="match status" value="1"/>
</dbReference>
<name>A0ABT1NGH6_9FIRM</name>
<sequence length="112" mass="12962">MLESKQGFAITDEKTIERIVDDENVNINHMVLNNGEGLPEHYSNSNVYMIVIRGTISLRLDDQDTHIYSKGSIINIPYNVKMNVFNDHKETLEFFVVKAPCPKNYNKYIKIL</sequence>
<dbReference type="CDD" id="cd20290">
    <property type="entry name" value="cupin_Mj0764-like"/>
    <property type="match status" value="1"/>
</dbReference>
<dbReference type="InterPro" id="IPR014710">
    <property type="entry name" value="RmlC-like_jellyroll"/>
</dbReference>
<feature type="domain" description="Cupin type-2" evidence="1">
    <location>
        <begin position="29"/>
        <end position="97"/>
    </location>
</feature>
<evidence type="ECO:0000313" key="2">
    <source>
        <dbReference type="EMBL" id="MCQ1530338.1"/>
    </source>
</evidence>
<reference evidence="2 3" key="1">
    <citation type="submission" date="2021-10" db="EMBL/GenBank/DDBJ databases">
        <title>Lutispora strain m25 sp. nov., a thermophilic, non-spore-forming bacterium isolated from a lab-scale methanogenic bioreactor digesting anaerobic sludge.</title>
        <authorList>
            <person name="El Houari A."/>
            <person name="Mcdonald J."/>
        </authorList>
    </citation>
    <scope>NUCLEOTIDE SEQUENCE [LARGE SCALE GENOMIC DNA]</scope>
    <source>
        <strain evidence="3">m25</strain>
    </source>
</reference>
<organism evidence="2 3">
    <name type="scientific">Lutispora saccharofermentans</name>
    <dbReference type="NCBI Taxonomy" id="3024236"/>
    <lineage>
        <taxon>Bacteria</taxon>
        <taxon>Bacillati</taxon>
        <taxon>Bacillota</taxon>
        <taxon>Clostridia</taxon>
        <taxon>Lutisporales</taxon>
        <taxon>Lutisporaceae</taxon>
        <taxon>Lutispora</taxon>
    </lineage>
</organism>
<dbReference type="RefSeq" id="WP_255227859.1">
    <property type="nucleotide sequence ID" value="NZ_JAJEKE010000011.1"/>
</dbReference>
<protein>
    <submittedName>
        <fullName evidence="2">Cupin domain-containing protein</fullName>
    </submittedName>
</protein>
<keyword evidence="3" id="KW-1185">Reference proteome</keyword>
<dbReference type="EMBL" id="JAJEKE010000011">
    <property type="protein sequence ID" value="MCQ1530338.1"/>
    <property type="molecule type" value="Genomic_DNA"/>
</dbReference>
<evidence type="ECO:0000259" key="1">
    <source>
        <dbReference type="Pfam" id="PF07883"/>
    </source>
</evidence>